<gene>
    <name evidence="1" type="ORF">LCGC14_0390400</name>
</gene>
<protein>
    <submittedName>
        <fullName evidence="1">Uncharacterized protein</fullName>
    </submittedName>
</protein>
<accession>A0A0F9SZT6</accession>
<name>A0A0F9SZT6_9ZZZZ</name>
<dbReference type="AlphaFoldDB" id="A0A0F9SZT6"/>
<evidence type="ECO:0000313" key="1">
    <source>
        <dbReference type="EMBL" id="KKN74420.1"/>
    </source>
</evidence>
<proteinExistence type="predicted"/>
<sequence>MADAKTIRAIREKARREIGEWFEKTVKEEVRDTYMSARKELGLRPAAALALAKGMVQGYLNRWAQANFYDEV</sequence>
<organism evidence="1">
    <name type="scientific">marine sediment metagenome</name>
    <dbReference type="NCBI Taxonomy" id="412755"/>
    <lineage>
        <taxon>unclassified sequences</taxon>
        <taxon>metagenomes</taxon>
        <taxon>ecological metagenomes</taxon>
    </lineage>
</organism>
<dbReference type="EMBL" id="LAZR01000326">
    <property type="protein sequence ID" value="KKN74420.1"/>
    <property type="molecule type" value="Genomic_DNA"/>
</dbReference>
<reference evidence="1" key="1">
    <citation type="journal article" date="2015" name="Nature">
        <title>Complex archaea that bridge the gap between prokaryotes and eukaryotes.</title>
        <authorList>
            <person name="Spang A."/>
            <person name="Saw J.H."/>
            <person name="Jorgensen S.L."/>
            <person name="Zaremba-Niedzwiedzka K."/>
            <person name="Martijn J."/>
            <person name="Lind A.E."/>
            <person name="van Eijk R."/>
            <person name="Schleper C."/>
            <person name="Guy L."/>
            <person name="Ettema T.J."/>
        </authorList>
    </citation>
    <scope>NUCLEOTIDE SEQUENCE</scope>
</reference>
<comment type="caution">
    <text evidence="1">The sequence shown here is derived from an EMBL/GenBank/DDBJ whole genome shotgun (WGS) entry which is preliminary data.</text>
</comment>